<dbReference type="RefSeq" id="WP_054721721.1">
    <property type="nucleotide sequence ID" value="NZ_AZDJ01000026.1"/>
</dbReference>
<feature type="transmembrane region" description="Helical" evidence="8">
    <location>
        <begin position="121"/>
        <end position="138"/>
    </location>
</feature>
<dbReference type="PANTHER" id="PTHR30413">
    <property type="entry name" value="INNER MEMBRANE TRANSPORT PERMEASE"/>
    <property type="match status" value="1"/>
</dbReference>
<dbReference type="PROSITE" id="PS51012">
    <property type="entry name" value="ABC_TM2"/>
    <property type="match status" value="1"/>
</dbReference>
<feature type="transmembrane region" description="Helical" evidence="8">
    <location>
        <begin position="150"/>
        <end position="174"/>
    </location>
</feature>
<evidence type="ECO:0000313" key="10">
    <source>
        <dbReference type="EMBL" id="KRK71680.1"/>
    </source>
</evidence>
<comment type="caution">
    <text evidence="10">The sequence shown here is derived from an EMBL/GenBank/DDBJ whole genome shotgun (WGS) entry which is preliminary data.</text>
</comment>
<evidence type="ECO:0000256" key="6">
    <source>
        <dbReference type="ARBA" id="ARBA00022989"/>
    </source>
</evidence>
<dbReference type="AlphaFoldDB" id="A0A0R1JJQ6"/>
<feature type="transmembrane region" description="Helical" evidence="8">
    <location>
        <begin position="180"/>
        <end position="198"/>
    </location>
</feature>
<feature type="transmembrane region" description="Helical" evidence="8">
    <location>
        <begin position="38"/>
        <end position="60"/>
    </location>
</feature>
<protein>
    <recommendedName>
        <fullName evidence="8">Transport permease protein</fullName>
    </recommendedName>
</protein>
<comment type="similarity">
    <text evidence="2 8">Belongs to the ABC-2 integral membrane protein family.</text>
</comment>
<keyword evidence="3 8" id="KW-0813">Transport</keyword>
<dbReference type="PANTHER" id="PTHR30413:SF10">
    <property type="entry name" value="CAPSULE POLYSACCHARIDE EXPORT INNER-MEMBRANE PROTEIN CTRC"/>
    <property type="match status" value="1"/>
</dbReference>
<comment type="subcellular location">
    <subcellularLocation>
        <location evidence="1 8">Cell membrane</location>
        <topology evidence="1 8">Multi-pass membrane protein</topology>
    </subcellularLocation>
</comment>
<feature type="domain" description="ABC transmembrane type-2" evidence="9">
    <location>
        <begin position="35"/>
        <end position="264"/>
    </location>
</feature>
<dbReference type="InterPro" id="IPR013525">
    <property type="entry name" value="ABC2_TM"/>
</dbReference>
<dbReference type="STRING" id="1291734.FD02_GL001920"/>
<dbReference type="GO" id="GO:0015920">
    <property type="term" value="P:lipopolysaccharide transport"/>
    <property type="evidence" value="ECO:0007669"/>
    <property type="project" value="TreeGrafter"/>
</dbReference>
<keyword evidence="5 8" id="KW-0812">Transmembrane</keyword>
<reference evidence="10 11" key="1">
    <citation type="journal article" date="2015" name="Genome Announc.">
        <title>Expanding the biotechnology potential of lactobacilli through comparative genomics of 213 strains and associated genera.</title>
        <authorList>
            <person name="Sun Z."/>
            <person name="Harris H.M."/>
            <person name="McCann A."/>
            <person name="Guo C."/>
            <person name="Argimon S."/>
            <person name="Zhang W."/>
            <person name="Yang X."/>
            <person name="Jeffery I.B."/>
            <person name="Cooney J.C."/>
            <person name="Kagawa T.F."/>
            <person name="Liu W."/>
            <person name="Song Y."/>
            <person name="Salvetti E."/>
            <person name="Wrobel A."/>
            <person name="Rasinkangas P."/>
            <person name="Parkhill J."/>
            <person name="Rea M.C."/>
            <person name="O'Sullivan O."/>
            <person name="Ritari J."/>
            <person name="Douillard F.P."/>
            <person name="Paul Ross R."/>
            <person name="Yang R."/>
            <person name="Briner A.E."/>
            <person name="Felis G.E."/>
            <person name="de Vos W.M."/>
            <person name="Barrangou R."/>
            <person name="Klaenhammer T.R."/>
            <person name="Caufield P.W."/>
            <person name="Cui Y."/>
            <person name="Zhang H."/>
            <person name="O'Toole P.W."/>
        </authorList>
    </citation>
    <scope>NUCLEOTIDE SEQUENCE [LARGE SCALE GENOMIC DNA]</scope>
    <source>
        <strain evidence="10 11">JCM 17158</strain>
    </source>
</reference>
<dbReference type="GO" id="GO:0005886">
    <property type="term" value="C:plasma membrane"/>
    <property type="evidence" value="ECO:0007669"/>
    <property type="project" value="UniProtKB-SubCell"/>
</dbReference>
<evidence type="ECO:0000256" key="5">
    <source>
        <dbReference type="ARBA" id="ARBA00022692"/>
    </source>
</evidence>
<accession>A0A0R1JJQ6</accession>
<feature type="transmembrane region" description="Helical" evidence="8">
    <location>
        <begin position="244"/>
        <end position="262"/>
    </location>
</feature>
<evidence type="ECO:0000256" key="7">
    <source>
        <dbReference type="ARBA" id="ARBA00023136"/>
    </source>
</evidence>
<evidence type="ECO:0000256" key="2">
    <source>
        <dbReference type="ARBA" id="ARBA00007783"/>
    </source>
</evidence>
<evidence type="ECO:0000256" key="4">
    <source>
        <dbReference type="ARBA" id="ARBA00022475"/>
    </source>
</evidence>
<keyword evidence="11" id="KW-1185">Reference proteome</keyword>
<dbReference type="OrthoDB" id="9794365at2"/>
<organism evidence="10 11">
    <name type="scientific">Lacticaseibacillus nasuensis JCM 17158</name>
    <dbReference type="NCBI Taxonomy" id="1291734"/>
    <lineage>
        <taxon>Bacteria</taxon>
        <taxon>Bacillati</taxon>
        <taxon>Bacillota</taxon>
        <taxon>Bacilli</taxon>
        <taxon>Lactobacillales</taxon>
        <taxon>Lactobacillaceae</taxon>
        <taxon>Lacticaseibacillus</taxon>
    </lineage>
</organism>
<dbReference type="Proteomes" id="UP000051804">
    <property type="component" value="Unassembled WGS sequence"/>
</dbReference>
<evidence type="ECO:0000256" key="8">
    <source>
        <dbReference type="RuleBase" id="RU361157"/>
    </source>
</evidence>
<feature type="transmembrane region" description="Helical" evidence="8">
    <location>
        <begin position="219"/>
        <end position="238"/>
    </location>
</feature>
<dbReference type="PATRIC" id="fig|1291734.4.peg.1973"/>
<keyword evidence="6 8" id="KW-1133">Transmembrane helix</keyword>
<name>A0A0R1JJQ6_9LACO</name>
<dbReference type="GO" id="GO:0140359">
    <property type="term" value="F:ABC-type transporter activity"/>
    <property type="evidence" value="ECO:0007669"/>
    <property type="project" value="InterPro"/>
</dbReference>
<evidence type="ECO:0000259" key="9">
    <source>
        <dbReference type="PROSITE" id="PS51012"/>
    </source>
</evidence>
<dbReference type="Pfam" id="PF01061">
    <property type="entry name" value="ABC2_membrane"/>
    <property type="match status" value="1"/>
</dbReference>
<gene>
    <name evidence="10" type="ORF">FD02_GL001920</name>
</gene>
<dbReference type="EMBL" id="AZDJ01000026">
    <property type="protein sequence ID" value="KRK71680.1"/>
    <property type="molecule type" value="Genomic_DNA"/>
</dbReference>
<dbReference type="InterPro" id="IPR047817">
    <property type="entry name" value="ABC2_TM_bact-type"/>
</dbReference>
<evidence type="ECO:0000256" key="3">
    <source>
        <dbReference type="ARBA" id="ARBA00022448"/>
    </source>
</evidence>
<keyword evidence="7 8" id="KW-0472">Membrane</keyword>
<evidence type="ECO:0000256" key="1">
    <source>
        <dbReference type="ARBA" id="ARBA00004651"/>
    </source>
</evidence>
<evidence type="ECO:0000313" key="11">
    <source>
        <dbReference type="Proteomes" id="UP000051804"/>
    </source>
</evidence>
<keyword evidence="4 8" id="KW-1003">Cell membrane</keyword>
<sequence length="272" mass="31843">MKEVWLVIKEQLTNLGVINRLAKYDEKSTFQAHILGNIWQILDPLINICIYWVVFGMILYGNRPMDGHPYIAWLLPGYIAWQFMRSEVLGASRSMVSRVQMVSKMQFPVSTIPSMTLANHLINYWWMLGITVLIELKYGVYPSASWIQFVYYFICMIAFLYSVGLITSTFTVVVRDFHTLLNSMMQLMFWVSGTIFNMNSNNVMNSHPTIMKIIQINPFYYIINGMRQAFLGTGWFYQDPKAMIIFWSIIGLFLIIGSHIHLKFRSRFIDYI</sequence>
<proteinExistence type="inferred from homology"/>